<name>A0ABM8I0C5_9BACT</name>
<gene>
    <name evidence="1" type="ORF">DESUT3_36270</name>
</gene>
<reference evidence="1 2" key="2">
    <citation type="journal article" date="2021" name="Int. J. Syst. Evol. Microbiol.">
        <title>Isolation and Polyphasic Characterization of Desulfuromonas versatilis sp. Nov., an Electrogenic Bacteria Capable of Versatile Metabolism Isolated from a Graphene Oxide-Reducing Enrichment Culture.</title>
        <authorList>
            <person name="Xie L."/>
            <person name="Yoshida N."/>
            <person name="Ishii S."/>
            <person name="Meng L."/>
        </authorList>
    </citation>
    <scope>NUCLEOTIDE SEQUENCE [LARGE SCALE GENOMIC DNA]</scope>
    <source>
        <strain evidence="1 2">NIT-T3</strain>
    </source>
</reference>
<dbReference type="EMBL" id="AP024355">
    <property type="protein sequence ID" value="BCR06558.1"/>
    <property type="molecule type" value="Genomic_DNA"/>
</dbReference>
<dbReference type="Proteomes" id="UP001319827">
    <property type="component" value="Chromosome"/>
</dbReference>
<sequence length="446" mass="50915">MIGLLDSMTGEKAQCAEMNNQVMGNALMGPFIRTWLLVALCLALACPVFAAQPDIQLKSDTLIHYFERDVGTERNNQVLPVYEYLRLDYRPGQDSAASFHAYGWMRVNLGDDFFQDDTQGELLYAYLQYAPRDRDFQMRLGRQYVFEGVANESVDGLYGAVDINPWLSFSGYLGMPVSLEVADGRAGDGIVGGRVSWHRLGKYDLGLSYKFLTNDSDRDEELAGIDLSLGLPANVTLLGQATRNLLADQWGEHSVEARIPLWRFEFRPQYQYYTSDGFFSDKDNTSGPFRAQPFLESDTRIYGAEAYFYPSEDYEIGLKARHYEYDKRFGESDYLSAIFTWKWKIFSHFGAEAGRMEGDVDENRYTLGRGFFYLDLAPAFVTGDVVYVDYDEALYNEDSSLFASLGVGRRFLRNALRLKLSADYSSDPYNDEDIRTLLVAEYQYDR</sequence>
<organism evidence="1 2">
    <name type="scientific">Desulfuromonas versatilis</name>
    <dbReference type="NCBI Taxonomy" id="2802975"/>
    <lineage>
        <taxon>Bacteria</taxon>
        <taxon>Pseudomonadati</taxon>
        <taxon>Thermodesulfobacteriota</taxon>
        <taxon>Desulfuromonadia</taxon>
        <taxon>Desulfuromonadales</taxon>
        <taxon>Desulfuromonadaceae</taxon>
        <taxon>Desulfuromonas</taxon>
    </lineage>
</organism>
<evidence type="ECO:0000313" key="2">
    <source>
        <dbReference type="Proteomes" id="UP001319827"/>
    </source>
</evidence>
<proteinExistence type="predicted"/>
<keyword evidence="2" id="KW-1185">Reference proteome</keyword>
<evidence type="ECO:0000313" key="1">
    <source>
        <dbReference type="EMBL" id="BCR06558.1"/>
    </source>
</evidence>
<reference evidence="1 2" key="1">
    <citation type="journal article" date="2016" name="C (Basel)">
        <title>Selective Growth of and Electricity Production by Marine Exoelectrogenic Bacteria in Self-Aggregated Hydrogel of Microbially Reduced Graphene Oxide.</title>
        <authorList>
            <person name="Yoshida N."/>
            <person name="Goto Y."/>
            <person name="Miyata Y."/>
        </authorList>
    </citation>
    <scope>NUCLEOTIDE SEQUENCE [LARGE SCALE GENOMIC DNA]</scope>
    <source>
        <strain evidence="1 2">NIT-T3</strain>
    </source>
</reference>
<protein>
    <submittedName>
        <fullName evidence="1">Uncharacterized protein</fullName>
    </submittedName>
</protein>
<accession>A0ABM8I0C5</accession>